<gene>
    <name evidence="2" type="ORF">Z518_00589</name>
</gene>
<dbReference type="AlphaFoldDB" id="A0A0D2ITX0"/>
<protein>
    <submittedName>
        <fullName evidence="2">Uncharacterized protein</fullName>
    </submittedName>
</protein>
<proteinExistence type="predicted"/>
<dbReference type="RefSeq" id="XP_013276645.1">
    <property type="nucleotide sequence ID" value="XM_013421191.1"/>
</dbReference>
<evidence type="ECO:0000313" key="3">
    <source>
        <dbReference type="Proteomes" id="UP000053617"/>
    </source>
</evidence>
<reference evidence="2 3" key="1">
    <citation type="submission" date="2015-01" db="EMBL/GenBank/DDBJ databases">
        <title>The Genome Sequence of Rhinocladiella mackenzie CBS 650.93.</title>
        <authorList>
            <consortium name="The Broad Institute Genomics Platform"/>
            <person name="Cuomo C."/>
            <person name="de Hoog S."/>
            <person name="Gorbushina A."/>
            <person name="Stielow B."/>
            <person name="Teixiera M."/>
            <person name="Abouelleil A."/>
            <person name="Chapman S.B."/>
            <person name="Priest M."/>
            <person name="Young S.K."/>
            <person name="Wortman J."/>
            <person name="Nusbaum C."/>
            <person name="Birren B."/>
        </authorList>
    </citation>
    <scope>NUCLEOTIDE SEQUENCE [LARGE SCALE GENOMIC DNA]</scope>
    <source>
        <strain evidence="2 3">CBS 650.93</strain>
    </source>
</reference>
<dbReference type="Proteomes" id="UP000053617">
    <property type="component" value="Unassembled WGS sequence"/>
</dbReference>
<feature type="compositionally biased region" description="Low complexity" evidence="1">
    <location>
        <begin position="85"/>
        <end position="95"/>
    </location>
</feature>
<organism evidence="2 3">
    <name type="scientific">Rhinocladiella mackenziei CBS 650.93</name>
    <dbReference type="NCBI Taxonomy" id="1442369"/>
    <lineage>
        <taxon>Eukaryota</taxon>
        <taxon>Fungi</taxon>
        <taxon>Dikarya</taxon>
        <taxon>Ascomycota</taxon>
        <taxon>Pezizomycotina</taxon>
        <taxon>Eurotiomycetes</taxon>
        <taxon>Chaetothyriomycetidae</taxon>
        <taxon>Chaetothyriales</taxon>
        <taxon>Herpotrichiellaceae</taxon>
        <taxon>Rhinocladiella</taxon>
    </lineage>
</organism>
<dbReference type="VEuPathDB" id="FungiDB:Z518_00589"/>
<name>A0A0D2ITX0_9EURO</name>
<feature type="region of interest" description="Disordered" evidence="1">
    <location>
        <begin position="1"/>
        <end position="115"/>
    </location>
</feature>
<keyword evidence="3" id="KW-1185">Reference proteome</keyword>
<sequence length="139" mass="14382">MAPAHGKKYAVASEKSSGPGHAGNNTIYAQSHPRAPIAQAGPAHHPHAHPRSSVNNSIPGPGQHAIHNPQIPQIPLNNPPPPSAAPVLDPNPVAGPGSGPSHGPGDPDVSHTPFPKTLTALEFSNCFDFRILAMPWSGR</sequence>
<dbReference type="HOGENOM" id="CLU_1846211_0_0_1"/>
<dbReference type="EMBL" id="KN847475">
    <property type="protein sequence ID" value="KIX09509.1"/>
    <property type="molecule type" value="Genomic_DNA"/>
</dbReference>
<dbReference type="GeneID" id="25288660"/>
<accession>A0A0D2ITX0</accession>
<evidence type="ECO:0000256" key="1">
    <source>
        <dbReference type="SAM" id="MobiDB-lite"/>
    </source>
</evidence>
<evidence type="ECO:0000313" key="2">
    <source>
        <dbReference type="EMBL" id="KIX09509.1"/>
    </source>
</evidence>